<keyword evidence="3 5" id="KW-0479">Metal-binding</keyword>
<organism evidence="7 8">
    <name type="scientific">Rhodopila globiformis</name>
    <name type="common">Rhodopseudomonas globiformis</name>
    <dbReference type="NCBI Taxonomy" id="1071"/>
    <lineage>
        <taxon>Bacteria</taxon>
        <taxon>Pseudomonadati</taxon>
        <taxon>Pseudomonadota</taxon>
        <taxon>Alphaproteobacteria</taxon>
        <taxon>Acetobacterales</taxon>
        <taxon>Acetobacteraceae</taxon>
        <taxon>Rhodopila</taxon>
    </lineage>
</organism>
<dbReference type="Gene3D" id="3.40.50.1010">
    <property type="entry name" value="5'-nuclease"/>
    <property type="match status" value="1"/>
</dbReference>
<name>A0A2S6N1I5_RHOGL</name>
<dbReference type="EMBL" id="NHRY01000243">
    <property type="protein sequence ID" value="PPQ28484.1"/>
    <property type="molecule type" value="Genomic_DNA"/>
</dbReference>
<dbReference type="InterPro" id="IPR029060">
    <property type="entry name" value="PIN-like_dom_sf"/>
</dbReference>
<evidence type="ECO:0000256" key="3">
    <source>
        <dbReference type="ARBA" id="ARBA00022723"/>
    </source>
</evidence>
<comment type="function">
    <text evidence="5">Toxic component of a toxin-antitoxin (TA) system. An RNase.</text>
</comment>
<keyword evidence="5" id="KW-0460">Magnesium</keyword>
<dbReference type="SUPFAM" id="SSF88723">
    <property type="entry name" value="PIN domain-like"/>
    <property type="match status" value="1"/>
</dbReference>
<feature type="domain" description="PIN" evidence="6">
    <location>
        <begin position="5"/>
        <end position="131"/>
    </location>
</feature>
<dbReference type="InterPro" id="IPR002716">
    <property type="entry name" value="PIN_dom"/>
</dbReference>
<evidence type="ECO:0000256" key="5">
    <source>
        <dbReference type="HAMAP-Rule" id="MF_00265"/>
    </source>
</evidence>
<dbReference type="OrthoDB" id="7204339at2"/>
<keyword evidence="2 5" id="KW-0540">Nuclease</keyword>
<comment type="cofactor">
    <cofactor evidence="5">
        <name>Mg(2+)</name>
        <dbReference type="ChEBI" id="CHEBI:18420"/>
    </cofactor>
</comment>
<evidence type="ECO:0000313" key="7">
    <source>
        <dbReference type="EMBL" id="PPQ28484.1"/>
    </source>
</evidence>
<dbReference type="EC" id="3.1.-.-" evidence="5"/>
<dbReference type="Proteomes" id="UP000239724">
    <property type="component" value="Unassembled WGS sequence"/>
</dbReference>
<dbReference type="GO" id="GO:0016787">
    <property type="term" value="F:hydrolase activity"/>
    <property type="evidence" value="ECO:0007669"/>
    <property type="project" value="UniProtKB-KW"/>
</dbReference>
<keyword evidence="5" id="KW-0800">Toxin</keyword>
<accession>A0A2S6N1I5</accession>
<dbReference type="CDD" id="cd09874">
    <property type="entry name" value="PIN_MT3492-like"/>
    <property type="match status" value="1"/>
</dbReference>
<dbReference type="InterPro" id="IPR022907">
    <property type="entry name" value="VapC_family"/>
</dbReference>
<dbReference type="GO" id="GO:0000287">
    <property type="term" value="F:magnesium ion binding"/>
    <property type="evidence" value="ECO:0007669"/>
    <property type="project" value="UniProtKB-UniRule"/>
</dbReference>
<feature type="binding site" evidence="5">
    <location>
        <position position="106"/>
    </location>
    <ligand>
        <name>Mg(2+)</name>
        <dbReference type="ChEBI" id="CHEBI:18420"/>
    </ligand>
</feature>
<dbReference type="Pfam" id="PF01850">
    <property type="entry name" value="PIN"/>
    <property type="match status" value="1"/>
</dbReference>
<proteinExistence type="inferred from homology"/>
<keyword evidence="1 5" id="KW-1277">Toxin-antitoxin system</keyword>
<evidence type="ECO:0000259" key="6">
    <source>
        <dbReference type="Pfam" id="PF01850"/>
    </source>
</evidence>
<reference evidence="7 8" key="1">
    <citation type="journal article" date="2018" name="Arch. Microbiol.">
        <title>New insights into the metabolic potential of the phototrophic purple bacterium Rhodopila globiformis DSM 161(T) from its draft genome sequence and evidence for a vanadium-dependent nitrogenase.</title>
        <authorList>
            <person name="Imhoff J.F."/>
            <person name="Rahn T."/>
            <person name="Kunzel S."/>
            <person name="Neulinger S.C."/>
        </authorList>
    </citation>
    <scope>NUCLEOTIDE SEQUENCE [LARGE SCALE GENOMIC DNA]</scope>
    <source>
        <strain evidence="7 8">DSM 161</strain>
    </source>
</reference>
<keyword evidence="4 5" id="KW-0378">Hydrolase</keyword>
<gene>
    <name evidence="5" type="primary">vapC</name>
    <name evidence="7" type="ORF">CCS01_24320</name>
</gene>
<dbReference type="GO" id="GO:0090729">
    <property type="term" value="F:toxin activity"/>
    <property type="evidence" value="ECO:0007669"/>
    <property type="project" value="UniProtKB-KW"/>
</dbReference>
<evidence type="ECO:0000256" key="2">
    <source>
        <dbReference type="ARBA" id="ARBA00022722"/>
    </source>
</evidence>
<sequence length="141" mass="15080">MTYDLDTSLLVAALTREAATARVQVWLDQQASAALPISDWIVTEFASALSMKIRMHQLRTEDRANAMSVFTRLKAESLIVVPVARAHFLAAARFAEQHALGLRAGDALHVAIAAEQGATICTLDKRLAEAAVAPGIGSELA</sequence>
<comment type="similarity">
    <text evidence="5">Belongs to the PINc/VapC protein family.</text>
</comment>
<evidence type="ECO:0000256" key="4">
    <source>
        <dbReference type="ARBA" id="ARBA00022801"/>
    </source>
</evidence>
<comment type="caution">
    <text evidence="7">The sequence shown here is derived from an EMBL/GenBank/DDBJ whole genome shotgun (WGS) entry which is preliminary data.</text>
</comment>
<feature type="binding site" evidence="5">
    <location>
        <position position="6"/>
    </location>
    <ligand>
        <name>Mg(2+)</name>
        <dbReference type="ChEBI" id="CHEBI:18420"/>
    </ligand>
</feature>
<evidence type="ECO:0000313" key="8">
    <source>
        <dbReference type="Proteomes" id="UP000239724"/>
    </source>
</evidence>
<protein>
    <recommendedName>
        <fullName evidence="5">Ribonuclease VapC</fullName>
        <shortName evidence="5">RNase VapC</shortName>
        <ecNumber evidence="5">3.1.-.-</ecNumber>
    </recommendedName>
    <alternativeName>
        <fullName evidence="5">Toxin VapC</fullName>
    </alternativeName>
</protein>
<dbReference type="HAMAP" id="MF_00265">
    <property type="entry name" value="VapC_Nob1"/>
    <property type="match status" value="1"/>
</dbReference>
<evidence type="ECO:0000256" key="1">
    <source>
        <dbReference type="ARBA" id="ARBA00022649"/>
    </source>
</evidence>
<keyword evidence="8" id="KW-1185">Reference proteome</keyword>
<dbReference type="GO" id="GO:0004540">
    <property type="term" value="F:RNA nuclease activity"/>
    <property type="evidence" value="ECO:0007669"/>
    <property type="project" value="InterPro"/>
</dbReference>
<dbReference type="AlphaFoldDB" id="A0A2S6N1I5"/>